<gene>
    <name evidence="3" type="ORF">AAGV33_12860</name>
</gene>
<keyword evidence="1 3" id="KW-0808">Transferase</keyword>
<dbReference type="InterPro" id="IPR001296">
    <property type="entry name" value="Glyco_trans_1"/>
</dbReference>
<comment type="caution">
    <text evidence="3">The sequence shown here is derived from an EMBL/GenBank/DDBJ whole genome shotgun (WGS) entry which is preliminary data.</text>
</comment>
<feature type="domain" description="Glycosyl transferase family 1" evidence="2">
    <location>
        <begin position="210"/>
        <end position="367"/>
    </location>
</feature>
<dbReference type="GO" id="GO:0016757">
    <property type="term" value="F:glycosyltransferase activity"/>
    <property type="evidence" value="ECO:0007669"/>
    <property type="project" value="UniProtKB-KW"/>
</dbReference>
<dbReference type="Proteomes" id="UP001574170">
    <property type="component" value="Unassembled WGS sequence"/>
</dbReference>
<dbReference type="RefSeq" id="WP_373392444.1">
    <property type="nucleotide sequence ID" value="NZ_JBCFQK010000020.1"/>
</dbReference>
<accession>A0ABV4TMJ6</accession>
<organism evidence="3 4">
    <name type="scientific">Flavobacterium magnesitis</name>
    <dbReference type="NCBI Taxonomy" id="3138077"/>
    <lineage>
        <taxon>Bacteria</taxon>
        <taxon>Pseudomonadati</taxon>
        <taxon>Bacteroidota</taxon>
        <taxon>Flavobacteriia</taxon>
        <taxon>Flavobacteriales</taxon>
        <taxon>Flavobacteriaceae</taxon>
        <taxon>Flavobacterium</taxon>
    </lineage>
</organism>
<dbReference type="EC" id="2.4.-.-" evidence="3"/>
<dbReference type="PANTHER" id="PTHR46401:SF2">
    <property type="entry name" value="GLYCOSYLTRANSFERASE WBBK-RELATED"/>
    <property type="match status" value="1"/>
</dbReference>
<sequence length="392" mass="44273">MQLLHVISSMSPLSGGTSQAIRNIIPNLESLNVKNDVVCLDAIDQDYGLKDNFNVYKIGKGKTSYQYSPLLADWFLKKLQYYDVVVVHGIWQYANYGIYKAIKKVKKSQSKLPKVIIMPHGMLDPYFQKAADRKWKALRNEIVWRLTEKKAINAADAVFFTCEEELNLARTTFRGYNPKLAINVGIGIPNPPAETAEMRLAFRLLSPSVQNNYWLFLSRIHPKKGIDLLIAAYNNLCLKTRNIPDLVIAGPTNSLYAEEMIALAKDNSKIHFVGMLSGKAKWGAFYGCQAYFLPSHQENFGIAIVEAMACEKPVLITKNINIWREIKADNSGWVLEELSVASIEQQLQEIAALPVAKLKQTGRQAKQTFEDKFNVRNQSKIFVSTLNNVIKP</sequence>
<dbReference type="PANTHER" id="PTHR46401">
    <property type="entry name" value="GLYCOSYLTRANSFERASE WBBK-RELATED"/>
    <property type="match status" value="1"/>
</dbReference>
<evidence type="ECO:0000256" key="1">
    <source>
        <dbReference type="ARBA" id="ARBA00022679"/>
    </source>
</evidence>
<proteinExistence type="predicted"/>
<keyword evidence="3" id="KW-0328">Glycosyltransferase</keyword>
<evidence type="ECO:0000313" key="3">
    <source>
        <dbReference type="EMBL" id="MFA9195298.1"/>
    </source>
</evidence>
<dbReference type="SUPFAM" id="SSF53756">
    <property type="entry name" value="UDP-Glycosyltransferase/glycogen phosphorylase"/>
    <property type="match status" value="1"/>
</dbReference>
<evidence type="ECO:0000313" key="4">
    <source>
        <dbReference type="Proteomes" id="UP001574170"/>
    </source>
</evidence>
<keyword evidence="4" id="KW-1185">Reference proteome</keyword>
<dbReference type="Pfam" id="PF00534">
    <property type="entry name" value="Glycos_transf_1"/>
    <property type="match status" value="1"/>
</dbReference>
<name>A0ABV4TMJ6_9FLAO</name>
<evidence type="ECO:0000259" key="2">
    <source>
        <dbReference type="Pfam" id="PF00534"/>
    </source>
</evidence>
<reference evidence="3 4" key="1">
    <citation type="submission" date="2024-04" db="EMBL/GenBank/DDBJ databases">
        <title>New Clade of Flavobacterium.</title>
        <authorList>
            <person name="Matos L."/>
            <person name="Proenca D.N."/>
            <person name="Fransisco R.M."/>
            <person name="Chung A.P."/>
            <person name="Maccario L."/>
            <person name="Sorensen S.J."/>
            <person name="Morais P.V."/>
        </authorList>
    </citation>
    <scope>NUCLEOTIDE SEQUENCE [LARGE SCALE GENOMIC DNA]</scope>
    <source>
        <strain evidence="3 4">FBOR7N2.3</strain>
    </source>
</reference>
<protein>
    <submittedName>
        <fullName evidence="3">Glycosyltransferase</fullName>
        <ecNumber evidence="3">2.4.-.-</ecNumber>
    </submittedName>
</protein>
<dbReference type="Gene3D" id="3.40.50.2000">
    <property type="entry name" value="Glycogen Phosphorylase B"/>
    <property type="match status" value="2"/>
</dbReference>
<dbReference type="EMBL" id="JBCFQK010000020">
    <property type="protein sequence ID" value="MFA9195298.1"/>
    <property type="molecule type" value="Genomic_DNA"/>
</dbReference>